<dbReference type="Proteomes" id="UP000266841">
    <property type="component" value="Unassembled WGS sequence"/>
</dbReference>
<name>K0S1Z9_THAOC</name>
<sequence length="384" mass="42472">MATSAKFAAARMALGKDFDFSDSLLLDPLMEVDEDDSEYSEESQYSSSTSSSVSVQVQQTAFQKAKTFVVYLGLAGGVVASALACVASPVVTVFVMAGICVANAPFAAFKEHRIIKVPALRSLNNKLRGDANRLEEVVDQVSKSIDELEPEAERAKIVEEELKAIADEQQVNVDKLVDLVKENAIILAEMKRNLKQRVVQDILKIVMLSDVNNDGTFSKVETKMLVLKIRVALHEYGIEFDENKFYLLMKRNPSVSQTFSIVKRLLPIEDLDDDTRMSVLSGDRQASDESFSDESRNEDDLYDMFRSAGDGSVSGSFIGSSIEGRRLSLNLTKESDYERRLRASSRLLSDASAVDSPISGEGSPLEANIGSRRKKLKPQMHAYR</sequence>
<feature type="compositionally biased region" description="Basic residues" evidence="1">
    <location>
        <begin position="371"/>
        <end position="384"/>
    </location>
</feature>
<organism evidence="3 4">
    <name type="scientific">Thalassiosira oceanica</name>
    <name type="common">Marine diatom</name>
    <dbReference type="NCBI Taxonomy" id="159749"/>
    <lineage>
        <taxon>Eukaryota</taxon>
        <taxon>Sar</taxon>
        <taxon>Stramenopiles</taxon>
        <taxon>Ochrophyta</taxon>
        <taxon>Bacillariophyta</taxon>
        <taxon>Coscinodiscophyceae</taxon>
        <taxon>Thalassiosirophycidae</taxon>
        <taxon>Thalassiosirales</taxon>
        <taxon>Thalassiosiraceae</taxon>
        <taxon>Thalassiosira</taxon>
    </lineage>
</organism>
<dbReference type="EMBL" id="AGNL01023358">
    <property type="protein sequence ID" value="EJK59210.1"/>
    <property type="molecule type" value="Genomic_DNA"/>
</dbReference>
<dbReference type="OMA" id="ICIANAP"/>
<reference evidence="3 4" key="1">
    <citation type="journal article" date="2012" name="Genome Biol.">
        <title>Genome and low-iron response of an oceanic diatom adapted to chronic iron limitation.</title>
        <authorList>
            <person name="Lommer M."/>
            <person name="Specht M."/>
            <person name="Roy A.S."/>
            <person name="Kraemer L."/>
            <person name="Andreson R."/>
            <person name="Gutowska M.A."/>
            <person name="Wolf J."/>
            <person name="Bergner S.V."/>
            <person name="Schilhabel M.B."/>
            <person name="Klostermeier U.C."/>
            <person name="Beiko R.G."/>
            <person name="Rosenstiel P."/>
            <person name="Hippler M."/>
            <person name="Laroche J."/>
        </authorList>
    </citation>
    <scope>NUCLEOTIDE SEQUENCE [LARGE SCALE GENOMIC DNA]</scope>
    <source>
        <strain evidence="3 4">CCMP1005</strain>
    </source>
</reference>
<dbReference type="OrthoDB" id="52503at2759"/>
<dbReference type="AlphaFoldDB" id="K0S1Z9"/>
<feature type="region of interest" description="Disordered" evidence="1">
    <location>
        <begin position="352"/>
        <end position="384"/>
    </location>
</feature>
<accession>K0S1Z9</accession>
<keyword evidence="2" id="KW-1133">Transmembrane helix</keyword>
<gene>
    <name evidence="3" type="ORF">THAOC_20593</name>
</gene>
<evidence type="ECO:0000256" key="2">
    <source>
        <dbReference type="SAM" id="Phobius"/>
    </source>
</evidence>
<comment type="caution">
    <text evidence="3">The sequence shown here is derived from an EMBL/GenBank/DDBJ whole genome shotgun (WGS) entry which is preliminary data.</text>
</comment>
<protein>
    <submittedName>
        <fullName evidence="3">Uncharacterized protein</fullName>
    </submittedName>
</protein>
<keyword evidence="2" id="KW-0472">Membrane</keyword>
<keyword evidence="4" id="KW-1185">Reference proteome</keyword>
<keyword evidence="2" id="KW-0812">Transmembrane</keyword>
<evidence type="ECO:0000313" key="4">
    <source>
        <dbReference type="Proteomes" id="UP000266841"/>
    </source>
</evidence>
<evidence type="ECO:0000256" key="1">
    <source>
        <dbReference type="SAM" id="MobiDB-lite"/>
    </source>
</evidence>
<feature type="transmembrane region" description="Helical" evidence="2">
    <location>
        <begin position="68"/>
        <end position="84"/>
    </location>
</feature>
<evidence type="ECO:0000313" key="3">
    <source>
        <dbReference type="EMBL" id="EJK59210.1"/>
    </source>
</evidence>
<proteinExistence type="predicted"/>